<dbReference type="Pfam" id="PF04389">
    <property type="entry name" value="Peptidase_M28"/>
    <property type="match status" value="1"/>
</dbReference>
<feature type="transmembrane region" description="Helical" evidence="15">
    <location>
        <begin position="598"/>
        <end position="616"/>
    </location>
</feature>
<evidence type="ECO:0000256" key="12">
    <source>
        <dbReference type="ARBA" id="ARBA00023136"/>
    </source>
</evidence>
<dbReference type="InterPro" id="IPR053973">
    <property type="entry name" value="ERMP1-like_C"/>
</dbReference>
<dbReference type="EMBL" id="JAFNEN010000636">
    <property type="protein sequence ID" value="KAG8179333.1"/>
    <property type="molecule type" value="Genomic_DNA"/>
</dbReference>
<feature type="transmembrane region" description="Helical" evidence="15">
    <location>
        <begin position="378"/>
        <end position="407"/>
    </location>
</feature>
<evidence type="ECO:0000256" key="11">
    <source>
        <dbReference type="ARBA" id="ARBA00023049"/>
    </source>
</evidence>
<sequence length="887" mass="100299">MEKSLRQRTKFTLSASDSSFSSLFIDDFLKKKSLSLFSTATLITIFLIYLSIFLVVFYCDVVRLPSPVSVEYLKTSKDLQFSEERARFFVTQLSEFGPKITGSYANEVQAVNYIRKHLLSIKKHATTANKIDIDVQKPSGCFSLAFMDGMTSCYSNIPNVVARIGPHQETNKSLLINCHFDTQMISPGASDNLVNCAIMLEVLISLSQSDQPLPNDVIFLFNGAEENFHQGAHGFITQHPWAKTIVGFIDMEACGAGGKQMLFQANREKTWLLQAYAKSASYPLGSVVAQDIFQNGVIPSDTDYRIFDQVGKLPGLDFSYIKNGYVYHSRYDIPKAITNGSIQQAGSNLLYLLHNALKSPDMTKVADQPNLPLIFFDFLGLFMVVYRISVARILNAFVILVSFMDFFWKNYKSNVPVKKRLHLIGKAVLTVLFSFILSYLVCISVVLLLGVFNASMSWYGSPYLIVGLYGCPTLAVIFSVHLKAALHVKNLREKWLQEDVYFDAARLIWILLLIIMELFKLNSSFICCAWLLFPCLVRGILGNLYDSSGLIRTKKFHLIMHISMQIIPLTLFLYCFWVIYSVFIPIMGRSGTVLNPELLIGLITAVFVFLATSYMVSLIHVMIPPFKAIMLLVIIFVSTFLTVCCTPLGFPYSDNSEAPTPMRLYILHTQRTFYKENGGINSKDSGYWLIPLDYNGPRLVKQFFQLDDIEPVDCNAELACGMPFYIPVQSLIKTTYYLPAAKPKIIDEPRFELVSKSNLGSNSVRLSFFANGSDHMIVIMSPRPGVVITNWSFLNLPPLRNLDWKGRPTYFIYYSYGQYLEPWTFSVDLLIDKQVATASDKLIDLNFITHYLSGETSVTGEFHYLLKQVPSYVDVVPWTATLDSFSF</sequence>
<feature type="transmembrane region" description="Helical" evidence="15">
    <location>
        <begin position="34"/>
        <end position="58"/>
    </location>
</feature>
<feature type="domain" description="Endoplasmic reticulum metallopeptidase 1-like C-terminal" evidence="17">
    <location>
        <begin position="659"/>
        <end position="885"/>
    </location>
</feature>
<keyword evidence="20" id="KW-1185">Reference proteome</keyword>
<evidence type="ECO:0000256" key="3">
    <source>
        <dbReference type="ARBA" id="ARBA00010918"/>
    </source>
</evidence>
<keyword evidence="9" id="KW-0862">Zinc</keyword>
<dbReference type="Pfam" id="PF22249">
    <property type="entry name" value="ERMP1-TM"/>
    <property type="match status" value="1"/>
</dbReference>
<keyword evidence="11" id="KW-0482">Metalloprotease</keyword>
<keyword evidence="12 15" id="KW-0472">Membrane</keyword>
<dbReference type="GO" id="GO:0006508">
    <property type="term" value="P:proteolysis"/>
    <property type="evidence" value="ECO:0007669"/>
    <property type="project" value="UniProtKB-KW"/>
</dbReference>
<organism evidence="19 20">
    <name type="scientific">Oedothorax gibbosus</name>
    <dbReference type="NCBI Taxonomy" id="931172"/>
    <lineage>
        <taxon>Eukaryota</taxon>
        <taxon>Metazoa</taxon>
        <taxon>Ecdysozoa</taxon>
        <taxon>Arthropoda</taxon>
        <taxon>Chelicerata</taxon>
        <taxon>Arachnida</taxon>
        <taxon>Araneae</taxon>
        <taxon>Araneomorphae</taxon>
        <taxon>Entelegynae</taxon>
        <taxon>Araneoidea</taxon>
        <taxon>Linyphiidae</taxon>
        <taxon>Erigoninae</taxon>
        <taxon>Oedothorax</taxon>
    </lineage>
</organism>
<dbReference type="Pfam" id="PF22248">
    <property type="entry name" value="ERMP1_C"/>
    <property type="match status" value="1"/>
</dbReference>
<proteinExistence type="inferred from homology"/>
<evidence type="ECO:0000256" key="1">
    <source>
        <dbReference type="ARBA" id="ARBA00001947"/>
    </source>
</evidence>
<dbReference type="PANTHER" id="PTHR12147:SF22">
    <property type="entry name" value="ENDOPLASMIC RETICULUM METALLOPEPTIDASE 1"/>
    <property type="match status" value="1"/>
</dbReference>
<keyword evidence="10 15" id="KW-1133">Transmembrane helix</keyword>
<evidence type="ECO:0000313" key="19">
    <source>
        <dbReference type="EMBL" id="KAG8179333.1"/>
    </source>
</evidence>
<dbReference type="InterPro" id="IPR045175">
    <property type="entry name" value="M28_fam"/>
</dbReference>
<name>A0AAV6U616_9ARAC</name>
<dbReference type="InterPro" id="IPR007484">
    <property type="entry name" value="Peptidase_M28"/>
</dbReference>
<feature type="transmembrane region" description="Helical" evidence="15">
    <location>
        <begin position="458"/>
        <end position="480"/>
    </location>
</feature>
<dbReference type="InterPro" id="IPR053974">
    <property type="entry name" value="ERMP1_1-A_TM"/>
</dbReference>
<comment type="similarity">
    <text evidence="3">Belongs to the peptidase M28 family.</text>
</comment>
<feature type="domain" description="Peptidase M28" evidence="16">
    <location>
        <begin position="159"/>
        <end position="352"/>
    </location>
</feature>
<dbReference type="GO" id="GO:0005789">
    <property type="term" value="C:endoplasmic reticulum membrane"/>
    <property type="evidence" value="ECO:0007669"/>
    <property type="project" value="UniProtKB-SubCell"/>
</dbReference>
<dbReference type="PANTHER" id="PTHR12147">
    <property type="entry name" value="METALLOPEPTIDASE M28 FAMILY MEMBER"/>
    <property type="match status" value="1"/>
</dbReference>
<dbReference type="GO" id="GO:0008235">
    <property type="term" value="F:metalloexopeptidase activity"/>
    <property type="evidence" value="ECO:0007669"/>
    <property type="project" value="InterPro"/>
</dbReference>
<reference evidence="19 20" key="1">
    <citation type="journal article" date="2022" name="Nat. Ecol. Evol.">
        <title>A masculinizing supergene underlies an exaggerated male reproductive morph in a spider.</title>
        <authorList>
            <person name="Hendrickx F."/>
            <person name="De Corte Z."/>
            <person name="Sonet G."/>
            <person name="Van Belleghem S.M."/>
            <person name="Kostlbacher S."/>
            <person name="Vangestel C."/>
        </authorList>
    </citation>
    <scope>NUCLEOTIDE SEQUENCE [LARGE SCALE GENOMIC DNA]</scope>
    <source>
        <strain evidence="19">W744_W776</strain>
    </source>
</reference>
<comment type="subcellular location">
    <subcellularLocation>
        <location evidence="2">Endoplasmic reticulum membrane</location>
        <topology evidence="2">Multi-pass membrane protein</topology>
    </subcellularLocation>
</comment>
<evidence type="ECO:0000313" key="20">
    <source>
        <dbReference type="Proteomes" id="UP000827092"/>
    </source>
</evidence>
<evidence type="ECO:0000256" key="5">
    <source>
        <dbReference type="ARBA" id="ARBA00022692"/>
    </source>
</evidence>
<feature type="transmembrane region" description="Helical" evidence="15">
    <location>
        <begin position="628"/>
        <end position="650"/>
    </location>
</feature>
<dbReference type="InterPro" id="IPR048024">
    <property type="entry name" value="Fxna-like_M28_dom"/>
</dbReference>
<evidence type="ECO:0000256" key="9">
    <source>
        <dbReference type="ARBA" id="ARBA00022833"/>
    </source>
</evidence>
<dbReference type="Proteomes" id="UP000827092">
    <property type="component" value="Unassembled WGS sequence"/>
</dbReference>
<evidence type="ECO:0000259" key="17">
    <source>
        <dbReference type="Pfam" id="PF22248"/>
    </source>
</evidence>
<evidence type="ECO:0000259" key="16">
    <source>
        <dbReference type="Pfam" id="PF04389"/>
    </source>
</evidence>
<evidence type="ECO:0000256" key="13">
    <source>
        <dbReference type="ARBA" id="ARBA00023180"/>
    </source>
</evidence>
<keyword evidence="13" id="KW-0325">Glycoprotein</keyword>
<evidence type="ECO:0000256" key="8">
    <source>
        <dbReference type="ARBA" id="ARBA00022824"/>
    </source>
</evidence>
<evidence type="ECO:0000259" key="18">
    <source>
        <dbReference type="Pfam" id="PF22249"/>
    </source>
</evidence>
<accession>A0AAV6U616</accession>
<protein>
    <recommendedName>
        <fullName evidence="14">FXNA-like protease</fullName>
    </recommendedName>
</protein>
<keyword evidence="6" id="KW-0479">Metal-binding</keyword>
<dbReference type="GO" id="GO:0046872">
    <property type="term" value="F:metal ion binding"/>
    <property type="evidence" value="ECO:0007669"/>
    <property type="project" value="UniProtKB-KW"/>
</dbReference>
<dbReference type="SUPFAM" id="SSF53187">
    <property type="entry name" value="Zn-dependent exopeptidases"/>
    <property type="match status" value="1"/>
</dbReference>
<evidence type="ECO:0000256" key="15">
    <source>
        <dbReference type="SAM" id="Phobius"/>
    </source>
</evidence>
<dbReference type="CDD" id="cd03875">
    <property type="entry name" value="M28_Fxna_like"/>
    <property type="match status" value="1"/>
</dbReference>
<dbReference type="Gene3D" id="3.40.630.10">
    <property type="entry name" value="Zn peptidases"/>
    <property type="match status" value="1"/>
</dbReference>
<keyword evidence="4" id="KW-0645">Protease</keyword>
<dbReference type="AlphaFoldDB" id="A0AAV6U616"/>
<feature type="domain" description="Endoplasmic reticulum metallopeptidase 1/1-A TM" evidence="18">
    <location>
        <begin position="427"/>
        <end position="644"/>
    </location>
</feature>
<evidence type="ECO:0000256" key="2">
    <source>
        <dbReference type="ARBA" id="ARBA00004477"/>
    </source>
</evidence>
<keyword evidence="5 15" id="KW-0812">Transmembrane</keyword>
<dbReference type="FunFam" id="3.40.630.10:FF:000008">
    <property type="entry name" value="Endoplasmic reticulum metallopeptidase 1"/>
    <property type="match status" value="1"/>
</dbReference>
<comment type="caution">
    <text evidence="19">The sequence shown here is derived from an EMBL/GenBank/DDBJ whole genome shotgun (WGS) entry which is preliminary data.</text>
</comment>
<comment type="cofactor">
    <cofactor evidence="1">
        <name>Zn(2+)</name>
        <dbReference type="ChEBI" id="CHEBI:29105"/>
    </cofactor>
</comment>
<evidence type="ECO:0000256" key="10">
    <source>
        <dbReference type="ARBA" id="ARBA00022989"/>
    </source>
</evidence>
<feature type="transmembrane region" description="Helical" evidence="15">
    <location>
        <begin position="428"/>
        <end position="452"/>
    </location>
</feature>
<keyword evidence="8" id="KW-0256">Endoplasmic reticulum</keyword>
<feature type="transmembrane region" description="Helical" evidence="15">
    <location>
        <begin position="566"/>
        <end position="586"/>
    </location>
</feature>
<evidence type="ECO:0000256" key="6">
    <source>
        <dbReference type="ARBA" id="ARBA00022723"/>
    </source>
</evidence>
<evidence type="ECO:0000256" key="14">
    <source>
        <dbReference type="ARBA" id="ARBA00078796"/>
    </source>
</evidence>
<evidence type="ECO:0000256" key="7">
    <source>
        <dbReference type="ARBA" id="ARBA00022801"/>
    </source>
</evidence>
<keyword evidence="7" id="KW-0378">Hydrolase</keyword>
<evidence type="ECO:0000256" key="4">
    <source>
        <dbReference type="ARBA" id="ARBA00022670"/>
    </source>
</evidence>
<gene>
    <name evidence="19" type="ORF">JTE90_011597</name>
</gene>